<evidence type="ECO:0000256" key="2">
    <source>
        <dbReference type="ARBA" id="ARBA00010566"/>
    </source>
</evidence>
<dbReference type="InterPro" id="IPR036969">
    <property type="entry name" value="Citrate_synthase_sf"/>
</dbReference>
<dbReference type="CDD" id="cd06102">
    <property type="entry name" value="citrate_synt_like_2"/>
    <property type="match status" value="1"/>
</dbReference>
<evidence type="ECO:0000256" key="1">
    <source>
        <dbReference type="ARBA" id="ARBA00004751"/>
    </source>
</evidence>
<dbReference type="PANTHER" id="PTHR11739:SF4">
    <property type="entry name" value="CITRATE SYNTHASE, PEROXISOMAL"/>
    <property type="match status" value="1"/>
</dbReference>
<dbReference type="Pfam" id="PF00285">
    <property type="entry name" value="Citrate_synt"/>
    <property type="match status" value="1"/>
</dbReference>
<dbReference type="RefSeq" id="WP_340355886.1">
    <property type="nucleotide sequence ID" value="NZ_JBBKZU010000002.1"/>
</dbReference>
<sequence>MAIWISMDDACRQLDVRPQTLYAYVSRGKLEVIPDPADSRRSLYRAEDVDALSKRKHAGRKRETVATNTLYGAEPSIPTALSTFYRGRLFYRGQDAVQLARSASLEDAARLLWAAEQPVDFSAAGATRPAQAGRAAAFTSLAALAAVGHSTGGRMTRVLHEEAQDLVGHVACAFGAQPGTQPLHRRFAAGWRQPARVAEILRVAMVLMVDHELTSSAFVARIAASTGASLPATLLAGLTTLSGPLHGDASGRVRALFSEVERLGEDAVLGHYLSTGLSLPGFGHHIYPEGDPRAAALFAMFEPPEAISRFVEKAQTLTGLKPNIDLALAALVARMRLPQDSAFGLQATARSIGLLAHSLEQLSRPQVIRPRGRYVGAHPGMQEGTAVVHAPNHVAGPVPRNVPPKPPSRKRPARTAP</sequence>
<comment type="caution">
    <text evidence="6">The sequence shown here is derived from an EMBL/GenBank/DDBJ whole genome shotgun (WGS) entry which is preliminary data.</text>
</comment>
<evidence type="ECO:0000313" key="7">
    <source>
        <dbReference type="Proteomes" id="UP001365846"/>
    </source>
</evidence>
<name>A0ABU8VA85_9BURK</name>
<dbReference type="Gene3D" id="1.10.580.10">
    <property type="entry name" value="Citrate Synthase, domain 1"/>
    <property type="match status" value="1"/>
</dbReference>
<dbReference type="SUPFAM" id="SSF48256">
    <property type="entry name" value="Citrate synthase"/>
    <property type="match status" value="1"/>
</dbReference>
<feature type="region of interest" description="Disordered" evidence="5">
    <location>
        <begin position="392"/>
        <end position="417"/>
    </location>
</feature>
<dbReference type="Proteomes" id="UP001365846">
    <property type="component" value="Unassembled WGS sequence"/>
</dbReference>
<keyword evidence="7" id="KW-1185">Reference proteome</keyword>
<dbReference type="EC" id="2.3.3.16" evidence="3"/>
<dbReference type="InterPro" id="IPR002020">
    <property type="entry name" value="Citrate_synthase"/>
</dbReference>
<dbReference type="Gene3D" id="1.10.230.10">
    <property type="entry name" value="Cytochrome P450-Terp, domain 2"/>
    <property type="match status" value="1"/>
</dbReference>
<gene>
    <name evidence="6" type="ORF">WKW77_05780</name>
</gene>
<proteinExistence type="inferred from homology"/>
<comment type="pathway">
    <text evidence="1">Carbohydrate metabolism; tricarboxylic acid cycle; isocitrate from oxaloacetate: step 1/2.</text>
</comment>
<dbReference type="EMBL" id="JBBKZU010000002">
    <property type="protein sequence ID" value="MEJ8810569.1"/>
    <property type="molecule type" value="Genomic_DNA"/>
</dbReference>
<organism evidence="6 7">
    <name type="scientific">Variovorax ureilyticus</name>
    <dbReference type="NCBI Taxonomy" id="1836198"/>
    <lineage>
        <taxon>Bacteria</taxon>
        <taxon>Pseudomonadati</taxon>
        <taxon>Pseudomonadota</taxon>
        <taxon>Betaproteobacteria</taxon>
        <taxon>Burkholderiales</taxon>
        <taxon>Comamonadaceae</taxon>
        <taxon>Variovorax</taxon>
    </lineage>
</organism>
<comment type="similarity">
    <text evidence="2">Belongs to the citrate synthase family.</text>
</comment>
<feature type="compositionally biased region" description="Basic residues" evidence="5">
    <location>
        <begin position="407"/>
        <end position="417"/>
    </location>
</feature>
<dbReference type="PANTHER" id="PTHR11739">
    <property type="entry name" value="CITRATE SYNTHASE"/>
    <property type="match status" value="1"/>
</dbReference>
<evidence type="ECO:0000256" key="4">
    <source>
        <dbReference type="ARBA" id="ARBA00022679"/>
    </source>
</evidence>
<protein>
    <recommendedName>
        <fullName evidence="3">citrate synthase (unknown stereospecificity)</fullName>
        <ecNumber evidence="3">2.3.3.16</ecNumber>
    </recommendedName>
</protein>
<accession>A0ABU8VA85</accession>
<reference evidence="6 7" key="1">
    <citation type="submission" date="2024-03" db="EMBL/GenBank/DDBJ databases">
        <title>Novel species of the genus Variovorax.</title>
        <authorList>
            <person name="Liu Q."/>
            <person name="Xin Y.-H."/>
        </authorList>
    </citation>
    <scope>NUCLEOTIDE SEQUENCE [LARGE SCALE GENOMIC DNA]</scope>
    <source>
        <strain evidence="6 7">KACC 18899</strain>
    </source>
</reference>
<keyword evidence="4" id="KW-0808">Transferase</keyword>
<evidence type="ECO:0000256" key="5">
    <source>
        <dbReference type="SAM" id="MobiDB-lite"/>
    </source>
</evidence>
<evidence type="ECO:0000313" key="6">
    <source>
        <dbReference type="EMBL" id="MEJ8810569.1"/>
    </source>
</evidence>
<dbReference type="InterPro" id="IPR016142">
    <property type="entry name" value="Citrate_synth-like_lrg_a-sub"/>
</dbReference>
<dbReference type="InterPro" id="IPR016143">
    <property type="entry name" value="Citrate_synth-like_sm_a-sub"/>
</dbReference>
<evidence type="ECO:0000256" key="3">
    <source>
        <dbReference type="ARBA" id="ARBA00012972"/>
    </source>
</evidence>